<dbReference type="SUPFAM" id="SSF81330">
    <property type="entry name" value="Gated mechanosensitive channel"/>
    <property type="match status" value="1"/>
</dbReference>
<feature type="transmembrane region" description="Helical" evidence="5">
    <location>
        <begin position="7"/>
        <end position="29"/>
    </location>
</feature>
<dbReference type="PANTHER" id="PTHR30266:SF2">
    <property type="entry name" value="LARGE-CONDUCTANCE MECHANOSENSITIVE CHANNEL"/>
    <property type="match status" value="1"/>
</dbReference>
<evidence type="ECO:0000256" key="1">
    <source>
        <dbReference type="ARBA" id="ARBA00004141"/>
    </source>
</evidence>
<proteinExistence type="predicted"/>
<dbReference type="Gene3D" id="1.10.1200.120">
    <property type="entry name" value="Large-conductance mechanosensitive channel, MscL, domain 1"/>
    <property type="match status" value="1"/>
</dbReference>
<keyword evidence="4 5" id="KW-0472">Membrane</keyword>
<reference evidence="6" key="1">
    <citation type="journal article" date="2020" name="mSystems">
        <title>Genome- and Community-Level Interaction Insights into Carbon Utilization and Element Cycling Functions of Hydrothermarchaeota in Hydrothermal Sediment.</title>
        <authorList>
            <person name="Zhou Z."/>
            <person name="Liu Y."/>
            <person name="Xu W."/>
            <person name="Pan J."/>
            <person name="Luo Z.H."/>
            <person name="Li M."/>
        </authorList>
    </citation>
    <scope>NUCLEOTIDE SEQUENCE [LARGE SCALE GENOMIC DNA]</scope>
    <source>
        <strain evidence="6">HyVt-517</strain>
    </source>
</reference>
<dbReference type="Proteomes" id="UP000886106">
    <property type="component" value="Unassembled WGS sequence"/>
</dbReference>
<keyword evidence="3 5" id="KW-1133">Transmembrane helix</keyword>
<comment type="subcellular location">
    <subcellularLocation>
        <location evidence="1">Membrane</location>
        <topology evidence="1">Multi-pass membrane protein</topology>
    </subcellularLocation>
</comment>
<keyword evidence="2 5" id="KW-0812">Transmembrane</keyword>
<comment type="caution">
    <text evidence="6">The sequence shown here is derived from an EMBL/GenBank/DDBJ whole genome shotgun (WGS) entry which is preliminary data.</text>
</comment>
<protein>
    <submittedName>
        <fullName evidence="6">MscL family protein</fullName>
    </submittedName>
</protein>
<evidence type="ECO:0000256" key="3">
    <source>
        <dbReference type="ARBA" id="ARBA00022989"/>
    </source>
</evidence>
<dbReference type="InterPro" id="IPR037673">
    <property type="entry name" value="MSC/AndL"/>
</dbReference>
<dbReference type="AlphaFoldDB" id="A0A7V5J2A5"/>
<feature type="transmembrane region" description="Helical" evidence="5">
    <location>
        <begin position="61"/>
        <end position="82"/>
    </location>
</feature>
<evidence type="ECO:0000256" key="5">
    <source>
        <dbReference type="SAM" id="Phobius"/>
    </source>
</evidence>
<evidence type="ECO:0000313" key="6">
    <source>
        <dbReference type="EMBL" id="HHH14126.1"/>
    </source>
</evidence>
<organism evidence="6">
    <name type="scientific">candidate division WWE3 bacterium</name>
    <dbReference type="NCBI Taxonomy" id="2053526"/>
    <lineage>
        <taxon>Bacteria</taxon>
        <taxon>Katanobacteria</taxon>
    </lineage>
</organism>
<evidence type="ECO:0000256" key="4">
    <source>
        <dbReference type="ARBA" id="ARBA00023136"/>
    </source>
</evidence>
<gene>
    <name evidence="6" type="ORF">ENJ78_00270</name>
</gene>
<dbReference type="GO" id="GO:0016020">
    <property type="term" value="C:membrane"/>
    <property type="evidence" value="ECO:0007669"/>
    <property type="project" value="UniProtKB-SubCell"/>
</dbReference>
<evidence type="ECO:0000256" key="2">
    <source>
        <dbReference type="ARBA" id="ARBA00022692"/>
    </source>
</evidence>
<dbReference type="EMBL" id="DRNS01000019">
    <property type="protein sequence ID" value="HHH14126.1"/>
    <property type="molecule type" value="Genomic_DNA"/>
</dbReference>
<accession>A0A7V5J2A5</accession>
<dbReference type="InterPro" id="IPR036019">
    <property type="entry name" value="MscL_channel"/>
</dbReference>
<sequence length="94" mass="9756">SDLRKQGVVGLAVGFILGGAVKEVVSSLIDDLVSPVLGLVLGAAGNLDQAQLTLGKVTFMWGHFASTLLDFVVIAAVVYFGVKGLGLDKLDKKD</sequence>
<dbReference type="Pfam" id="PF01741">
    <property type="entry name" value="MscL"/>
    <property type="match status" value="1"/>
</dbReference>
<dbReference type="PANTHER" id="PTHR30266">
    <property type="entry name" value="MECHANOSENSITIVE CHANNEL MSCL"/>
    <property type="match status" value="1"/>
</dbReference>
<dbReference type="GO" id="GO:0008381">
    <property type="term" value="F:mechanosensitive monoatomic ion channel activity"/>
    <property type="evidence" value="ECO:0007669"/>
    <property type="project" value="TreeGrafter"/>
</dbReference>
<name>A0A7V5J2A5_UNCKA</name>
<feature type="non-terminal residue" evidence="6">
    <location>
        <position position="1"/>
    </location>
</feature>